<organism evidence="2 3">
    <name type="scientific">Marinisporobacter balticus</name>
    <dbReference type="NCBI Taxonomy" id="2018667"/>
    <lineage>
        <taxon>Bacteria</taxon>
        <taxon>Bacillati</taxon>
        <taxon>Bacillota</taxon>
        <taxon>Clostridia</taxon>
        <taxon>Peptostreptococcales</taxon>
        <taxon>Thermotaleaceae</taxon>
        <taxon>Marinisporobacter</taxon>
    </lineage>
</organism>
<dbReference type="Gene3D" id="2.60.120.10">
    <property type="entry name" value="Jelly Rolls"/>
    <property type="match status" value="1"/>
</dbReference>
<protein>
    <submittedName>
        <fullName evidence="2">Cupin domain</fullName>
    </submittedName>
</protein>
<dbReference type="EMBL" id="SLWV01000011">
    <property type="protein sequence ID" value="TCO74771.1"/>
    <property type="molecule type" value="Genomic_DNA"/>
</dbReference>
<feature type="domain" description="Cupin type-2" evidence="1">
    <location>
        <begin position="31"/>
        <end position="98"/>
    </location>
</feature>
<dbReference type="AlphaFoldDB" id="A0A4R2KL62"/>
<dbReference type="PANTHER" id="PTHR43346">
    <property type="entry name" value="LIGAND BINDING DOMAIN PROTEIN, PUTATIVE (AFU_ORTHOLOGUE AFUA_6G14370)-RELATED"/>
    <property type="match status" value="1"/>
</dbReference>
<dbReference type="InterPro" id="IPR014710">
    <property type="entry name" value="RmlC-like_jellyroll"/>
</dbReference>
<evidence type="ECO:0000313" key="3">
    <source>
        <dbReference type="Proteomes" id="UP000294919"/>
    </source>
</evidence>
<gene>
    <name evidence="2" type="ORF">EV214_11133</name>
</gene>
<dbReference type="InterPro" id="IPR052538">
    <property type="entry name" value="Flavonoid_dioxygenase-like"/>
</dbReference>
<name>A0A4R2KL62_9FIRM</name>
<dbReference type="RefSeq" id="WP_132245058.1">
    <property type="nucleotide sequence ID" value="NZ_SLWV01000011.1"/>
</dbReference>
<dbReference type="SUPFAM" id="SSF51182">
    <property type="entry name" value="RmlC-like cupins"/>
    <property type="match status" value="1"/>
</dbReference>
<dbReference type="PANTHER" id="PTHR43346:SF1">
    <property type="entry name" value="QUERCETIN 2,3-DIOXYGENASE-RELATED"/>
    <property type="match status" value="1"/>
</dbReference>
<dbReference type="OrthoDB" id="2080697at2"/>
<keyword evidence="3" id="KW-1185">Reference proteome</keyword>
<sequence>MIKVNESEREYRFGDSGPKYLRKGPFLSAGIVAFNPGQDFQGHHHKIMEESFLMIEGELDFYIDDKLVKCAKGDLITAEPGESHYIVNTSNKVAKAVFMLAPFQLQDKFIVEDK</sequence>
<evidence type="ECO:0000259" key="1">
    <source>
        <dbReference type="Pfam" id="PF07883"/>
    </source>
</evidence>
<reference evidence="2 3" key="1">
    <citation type="submission" date="2019-03" db="EMBL/GenBank/DDBJ databases">
        <title>Genomic Encyclopedia of Type Strains, Phase IV (KMG-IV): sequencing the most valuable type-strain genomes for metagenomic binning, comparative biology and taxonomic classification.</title>
        <authorList>
            <person name="Goeker M."/>
        </authorList>
    </citation>
    <scope>NUCLEOTIDE SEQUENCE [LARGE SCALE GENOMIC DNA]</scope>
    <source>
        <strain evidence="2 3">DSM 102940</strain>
    </source>
</reference>
<dbReference type="InterPro" id="IPR013096">
    <property type="entry name" value="Cupin_2"/>
</dbReference>
<dbReference type="Proteomes" id="UP000294919">
    <property type="component" value="Unassembled WGS sequence"/>
</dbReference>
<accession>A0A4R2KL62</accession>
<dbReference type="InterPro" id="IPR011051">
    <property type="entry name" value="RmlC_Cupin_sf"/>
</dbReference>
<evidence type="ECO:0000313" key="2">
    <source>
        <dbReference type="EMBL" id="TCO74771.1"/>
    </source>
</evidence>
<proteinExistence type="predicted"/>
<comment type="caution">
    <text evidence="2">The sequence shown here is derived from an EMBL/GenBank/DDBJ whole genome shotgun (WGS) entry which is preliminary data.</text>
</comment>
<dbReference type="Pfam" id="PF07883">
    <property type="entry name" value="Cupin_2"/>
    <property type="match status" value="1"/>
</dbReference>